<dbReference type="GO" id="GO:0061513">
    <property type="term" value="F:glucose 6-phosphate:phosphate antiporter activity"/>
    <property type="evidence" value="ECO:0007669"/>
    <property type="project" value="TreeGrafter"/>
</dbReference>
<organism evidence="5 6">
    <name type="scientific">Vibrio anguillarum</name>
    <name type="common">Listonella anguillarum</name>
    <dbReference type="NCBI Taxonomy" id="55601"/>
    <lineage>
        <taxon>Bacteria</taxon>
        <taxon>Pseudomonadati</taxon>
        <taxon>Pseudomonadota</taxon>
        <taxon>Gammaproteobacteria</taxon>
        <taxon>Vibrionales</taxon>
        <taxon>Vibrionaceae</taxon>
        <taxon>Vibrio</taxon>
    </lineage>
</organism>
<dbReference type="InterPro" id="IPR020846">
    <property type="entry name" value="MFS_dom"/>
</dbReference>
<dbReference type="InterPro" id="IPR000849">
    <property type="entry name" value="Sugar_P_transporter"/>
</dbReference>
<dbReference type="CDD" id="cd17488">
    <property type="entry name" value="MFS_UhpC"/>
    <property type="match status" value="1"/>
</dbReference>
<evidence type="ECO:0000313" key="5">
    <source>
        <dbReference type="EMBL" id="AZS23614.1"/>
    </source>
</evidence>
<dbReference type="PANTHER" id="PTHR43826:SF3">
    <property type="entry name" value="GLUCOSE-6-PHOSPHATE EXCHANGER SLC37A4"/>
    <property type="match status" value="1"/>
</dbReference>
<dbReference type="PROSITE" id="PS50850">
    <property type="entry name" value="MFS"/>
    <property type="match status" value="1"/>
</dbReference>
<accession>A0A289GCD0</accession>
<gene>
    <name evidence="5" type="ORF">DYL72_00165</name>
</gene>
<sequence length="443" mass="48938">MLGFLISKPTSAPIEPQDIDATYRYWRLHLMLSMYVGYGVFYFTRKSLNFAMPAMLTDLGLEHSDVGLLGTLFYMTYGLSKFVSGMVSDQSKPSYFMGLGLVATGVVNVLFGLSSSLAAFTVLWTLNAFFQGWGWPPCAKLLTTWYSRSERGFWWSIWNTCHNLSGALIPISIGFIAVTFGWRYGFIAPGCLAIIVGLVLCFRMQDKPTTLGLPPVGEWRNDELEKRHESEGKGLPFRQILSRYVLGNKYIWLLCSSYLLVYVVRIALNDWGNLYLTERHGYELFSANAAVSMFEVGGFLGSLFGGWGSDKFFKGNRAPMNLIFALGIFISVAALWLTPIDNFVVLSGCFFSIGFFIFGPQMMIGMAAAECSHKDAAGTATGFVGLFGYLGAALASYPLAVIIEQFSWEGFFSVITLSAALIGLLILPFLKAQQRAGNAVTMS</sequence>
<evidence type="ECO:0000256" key="1">
    <source>
        <dbReference type="ARBA" id="ARBA00004127"/>
    </source>
</evidence>
<dbReference type="PANTHER" id="PTHR43826">
    <property type="entry name" value="GLUCOSE-6-PHOSPHATE EXCHANGER SLC37A4"/>
    <property type="match status" value="1"/>
</dbReference>
<dbReference type="PIRSF" id="PIRSF002808">
    <property type="entry name" value="Hexose_phosphate_transp"/>
    <property type="match status" value="1"/>
</dbReference>
<dbReference type="RefSeq" id="WP_069212172.1">
    <property type="nucleotide sequence ID" value="NZ_CP023054.1"/>
</dbReference>
<reference evidence="5 6" key="1">
    <citation type="submission" date="2018-12" db="EMBL/GenBank/DDBJ databases">
        <title>Characterization and Draft Genome of Vibrio anguillarum J360 Marine Pathogen Isolated from an Outbreak in Lumpfish (Cyclopterus lumpus).</title>
        <authorList>
            <person name="Vasquez J.I."/>
            <person name="Cao T."/>
            <person name="Chakraborty S."/>
            <person name="Gnanagobal H."/>
            <person name="Wescot J."/>
            <person name="Boyce D."/>
            <person name="Santander J."/>
        </authorList>
    </citation>
    <scope>NUCLEOTIDE SEQUENCE [LARGE SCALE GENOMIC DNA]</scope>
    <source>
        <strain evidence="5 6">J360</strain>
    </source>
</reference>
<dbReference type="GO" id="GO:0035435">
    <property type="term" value="P:phosphate ion transmembrane transport"/>
    <property type="evidence" value="ECO:0007669"/>
    <property type="project" value="TreeGrafter"/>
</dbReference>
<dbReference type="NCBIfam" id="TIGR00881">
    <property type="entry name" value="2A0104"/>
    <property type="match status" value="1"/>
</dbReference>
<dbReference type="EMBL" id="CP034672">
    <property type="protein sequence ID" value="AZS23614.1"/>
    <property type="molecule type" value="Genomic_DNA"/>
</dbReference>
<keyword evidence="4" id="KW-0472">Membrane</keyword>
<dbReference type="AlphaFoldDB" id="A0A289GCD0"/>
<keyword evidence="3" id="KW-1133">Transmembrane helix</keyword>
<evidence type="ECO:0000256" key="2">
    <source>
        <dbReference type="ARBA" id="ARBA00022692"/>
    </source>
</evidence>
<dbReference type="Gene3D" id="1.20.1250.20">
    <property type="entry name" value="MFS general substrate transporter like domains"/>
    <property type="match status" value="2"/>
</dbReference>
<dbReference type="GO" id="GO:0005886">
    <property type="term" value="C:plasma membrane"/>
    <property type="evidence" value="ECO:0007669"/>
    <property type="project" value="TreeGrafter"/>
</dbReference>
<evidence type="ECO:0000256" key="4">
    <source>
        <dbReference type="ARBA" id="ARBA00023136"/>
    </source>
</evidence>
<dbReference type="Proteomes" id="UP000256923">
    <property type="component" value="Chromosome 1"/>
</dbReference>
<keyword evidence="2" id="KW-0812">Transmembrane</keyword>
<protein>
    <submittedName>
        <fullName evidence="5">MFS transporter</fullName>
    </submittedName>
</protein>
<dbReference type="InterPro" id="IPR011701">
    <property type="entry name" value="MFS"/>
</dbReference>
<evidence type="ECO:0000313" key="6">
    <source>
        <dbReference type="Proteomes" id="UP000256923"/>
    </source>
</evidence>
<dbReference type="SUPFAM" id="SSF103473">
    <property type="entry name" value="MFS general substrate transporter"/>
    <property type="match status" value="1"/>
</dbReference>
<dbReference type="Pfam" id="PF07690">
    <property type="entry name" value="MFS_1"/>
    <property type="match status" value="1"/>
</dbReference>
<name>A0A289GCD0_VIBAN</name>
<evidence type="ECO:0000256" key="3">
    <source>
        <dbReference type="ARBA" id="ARBA00022989"/>
    </source>
</evidence>
<dbReference type="GO" id="GO:0012505">
    <property type="term" value="C:endomembrane system"/>
    <property type="evidence" value="ECO:0007669"/>
    <property type="project" value="UniProtKB-SubCell"/>
</dbReference>
<dbReference type="NCBIfam" id="NF008661">
    <property type="entry name" value="PRK11663.1"/>
    <property type="match status" value="1"/>
</dbReference>
<comment type="subcellular location">
    <subcellularLocation>
        <location evidence="1">Endomembrane system</location>
        <topology evidence="1">Multi-pass membrane protein</topology>
    </subcellularLocation>
</comment>
<dbReference type="InterPro" id="IPR051337">
    <property type="entry name" value="OPA_Antiporter"/>
</dbReference>
<proteinExistence type="predicted"/>
<dbReference type="InterPro" id="IPR036259">
    <property type="entry name" value="MFS_trans_sf"/>
</dbReference>